<proteinExistence type="predicted"/>
<evidence type="ECO:0000313" key="1">
    <source>
        <dbReference type="EMBL" id="KAJ7405187.1"/>
    </source>
</evidence>
<name>A0ABQ9CRY1_9PASS</name>
<evidence type="ECO:0000313" key="2">
    <source>
        <dbReference type="Proteomes" id="UP001145742"/>
    </source>
</evidence>
<accession>A0ABQ9CRY1</accession>
<protein>
    <submittedName>
        <fullName evidence="1">Uncharacterized protein</fullName>
    </submittedName>
</protein>
<sequence length="180" mass="21048">MDEGRTLDIVYLNFRKAFNTASHNILIGTEKVWTGILCPVLGSSRQERYLLLKQVQQKATKMTKGLEYLCYEERLREMDLFSLKKRGLRGDLISVYEEHLKQGCQETGAKLFLVVLSNRTRGNRQKLMDRKFHLNMRKNFFTVGVTAHWNRLLKVESPTLKMLKNYLDTILCSVCWDDPV</sequence>
<organism evidence="1 2">
    <name type="scientific">Willisornis vidua</name>
    <name type="common">Xingu scale-backed antbird</name>
    <dbReference type="NCBI Taxonomy" id="1566151"/>
    <lineage>
        <taxon>Eukaryota</taxon>
        <taxon>Metazoa</taxon>
        <taxon>Chordata</taxon>
        <taxon>Craniata</taxon>
        <taxon>Vertebrata</taxon>
        <taxon>Euteleostomi</taxon>
        <taxon>Archelosauria</taxon>
        <taxon>Archosauria</taxon>
        <taxon>Dinosauria</taxon>
        <taxon>Saurischia</taxon>
        <taxon>Theropoda</taxon>
        <taxon>Coelurosauria</taxon>
        <taxon>Aves</taxon>
        <taxon>Neognathae</taxon>
        <taxon>Neoaves</taxon>
        <taxon>Telluraves</taxon>
        <taxon>Australaves</taxon>
        <taxon>Passeriformes</taxon>
        <taxon>Thamnophilidae</taxon>
        <taxon>Willisornis</taxon>
    </lineage>
</organism>
<comment type="caution">
    <text evidence="1">The sequence shown here is derived from an EMBL/GenBank/DDBJ whole genome shotgun (WGS) entry which is preliminary data.</text>
</comment>
<keyword evidence="2" id="KW-1185">Reference proteome</keyword>
<reference evidence="1" key="1">
    <citation type="submission" date="2019-10" db="EMBL/GenBank/DDBJ databases">
        <authorList>
            <person name="Soares A.E.R."/>
            <person name="Aleixo A."/>
            <person name="Schneider P."/>
            <person name="Miyaki C.Y."/>
            <person name="Schneider M.P."/>
            <person name="Mello C."/>
            <person name="Vasconcelos A.T.R."/>
        </authorList>
    </citation>
    <scope>NUCLEOTIDE SEQUENCE</scope>
    <source>
        <tissue evidence="1">Muscle</tissue>
    </source>
</reference>
<dbReference type="Proteomes" id="UP001145742">
    <property type="component" value="Unassembled WGS sequence"/>
</dbReference>
<dbReference type="EMBL" id="WHWB01034719">
    <property type="protein sequence ID" value="KAJ7405187.1"/>
    <property type="molecule type" value="Genomic_DNA"/>
</dbReference>
<gene>
    <name evidence="1" type="ORF">WISP_141526</name>
</gene>